<dbReference type="VEuPathDB" id="VectorBase:GAUT033537"/>
<proteinExistence type="predicted"/>
<protein>
    <submittedName>
        <fullName evidence="1">Uncharacterized protein</fullName>
    </submittedName>
</protein>
<reference evidence="1" key="1">
    <citation type="submission" date="2020-05" db="UniProtKB">
        <authorList>
            <consortium name="EnsemblMetazoa"/>
        </authorList>
    </citation>
    <scope>IDENTIFICATION</scope>
    <source>
        <strain evidence="1">TTRI</strain>
    </source>
</reference>
<evidence type="ECO:0000313" key="2">
    <source>
        <dbReference type="Proteomes" id="UP000078200"/>
    </source>
</evidence>
<organism evidence="1 2">
    <name type="scientific">Glossina austeni</name>
    <name type="common">Savannah tsetse fly</name>
    <dbReference type="NCBI Taxonomy" id="7395"/>
    <lineage>
        <taxon>Eukaryota</taxon>
        <taxon>Metazoa</taxon>
        <taxon>Ecdysozoa</taxon>
        <taxon>Arthropoda</taxon>
        <taxon>Hexapoda</taxon>
        <taxon>Insecta</taxon>
        <taxon>Pterygota</taxon>
        <taxon>Neoptera</taxon>
        <taxon>Endopterygota</taxon>
        <taxon>Diptera</taxon>
        <taxon>Brachycera</taxon>
        <taxon>Muscomorpha</taxon>
        <taxon>Hippoboscoidea</taxon>
        <taxon>Glossinidae</taxon>
        <taxon>Glossina</taxon>
    </lineage>
</organism>
<sequence length="132" mass="14642">MDMSEGYINILGTALFSKANCCVAGRLNLKSFVADSTGLYDEKPFICGNSCTASECCAAGNIWLFGNKLLFCESRCVEDGVKFKSCVAGNISLFCEIRLVCGDRCKPYSFTLRRCNERNIGLLNKMPIFWET</sequence>
<dbReference type="Proteomes" id="UP000078200">
    <property type="component" value="Unassembled WGS sequence"/>
</dbReference>
<dbReference type="EnsemblMetazoa" id="GAUT033537-RA">
    <property type="protein sequence ID" value="GAUT033537-PA"/>
    <property type="gene ID" value="GAUT033537"/>
</dbReference>
<name>A0A1A9VD77_GLOAU</name>
<accession>A0A1A9VD77</accession>
<keyword evidence="2" id="KW-1185">Reference proteome</keyword>
<evidence type="ECO:0000313" key="1">
    <source>
        <dbReference type="EnsemblMetazoa" id="GAUT033537-PA"/>
    </source>
</evidence>
<dbReference type="AlphaFoldDB" id="A0A1A9VD77"/>